<organism evidence="2 3">
    <name type="scientific">Cyprinus carpio</name>
    <name type="common">Common carp</name>
    <dbReference type="NCBI Taxonomy" id="7962"/>
    <lineage>
        <taxon>Eukaryota</taxon>
        <taxon>Metazoa</taxon>
        <taxon>Chordata</taxon>
        <taxon>Craniata</taxon>
        <taxon>Vertebrata</taxon>
        <taxon>Euteleostomi</taxon>
        <taxon>Actinopterygii</taxon>
        <taxon>Neopterygii</taxon>
        <taxon>Teleostei</taxon>
        <taxon>Ostariophysi</taxon>
        <taxon>Cypriniformes</taxon>
        <taxon>Cyprinidae</taxon>
        <taxon>Cyprininae</taxon>
        <taxon>Cyprinus</taxon>
    </lineage>
</organism>
<evidence type="ECO:0000256" key="1">
    <source>
        <dbReference type="SAM" id="Phobius"/>
    </source>
</evidence>
<dbReference type="InterPro" id="IPR036048">
    <property type="entry name" value="Interleukin_8-like_sf"/>
</dbReference>
<proteinExistence type="predicted"/>
<feature type="transmembrane region" description="Helical" evidence="1">
    <location>
        <begin position="20"/>
        <end position="37"/>
    </location>
</feature>
<reference evidence="2" key="1">
    <citation type="submission" date="2025-08" db="UniProtKB">
        <authorList>
            <consortium name="Ensembl"/>
        </authorList>
    </citation>
    <scope>IDENTIFICATION</scope>
</reference>
<keyword evidence="1" id="KW-0472">Membrane</keyword>
<dbReference type="Proteomes" id="UP000694701">
    <property type="component" value="Unplaced"/>
</dbReference>
<evidence type="ECO:0000313" key="2">
    <source>
        <dbReference type="Ensembl" id="ENSCCRP00020054124.1"/>
    </source>
</evidence>
<keyword evidence="1" id="KW-1133">Transmembrane helix</keyword>
<evidence type="ECO:0000313" key="3">
    <source>
        <dbReference type="Proteomes" id="UP000694701"/>
    </source>
</evidence>
<dbReference type="AlphaFoldDB" id="A0A8C2HLH6"/>
<dbReference type="GO" id="GO:0008009">
    <property type="term" value="F:chemokine activity"/>
    <property type="evidence" value="ECO:0007669"/>
    <property type="project" value="InterPro"/>
</dbReference>
<dbReference type="GO" id="GO:0006955">
    <property type="term" value="P:immune response"/>
    <property type="evidence" value="ECO:0007669"/>
    <property type="project" value="InterPro"/>
</dbReference>
<dbReference type="GO" id="GO:0005576">
    <property type="term" value="C:extracellular region"/>
    <property type="evidence" value="ECO:0007669"/>
    <property type="project" value="InterPro"/>
</dbReference>
<dbReference type="Gene3D" id="2.40.50.40">
    <property type="match status" value="1"/>
</dbReference>
<dbReference type="Ensembl" id="ENSCCRT00020059237.1">
    <property type="protein sequence ID" value="ENSCCRP00020054124.1"/>
    <property type="gene ID" value="ENSCCRG00020024587.1"/>
</dbReference>
<protein>
    <submittedName>
        <fullName evidence="2">Uncharacterized protein</fullName>
    </submittedName>
</protein>
<keyword evidence="1" id="KW-0812">Transmembrane</keyword>
<accession>A0A8C2HLH6</accession>
<dbReference type="SUPFAM" id="SSF54117">
    <property type="entry name" value="Interleukin 8-like chemokines"/>
    <property type="match status" value="1"/>
</dbReference>
<sequence length="97" mass="11329">ITFKNQNTPFYGTYFCKNKHLYIMLYFHAKLLLLYIYRFKTVSGLTFCSNPQKPWVKRAIEFVDKKWSALETTAHLLNSAPTSKTTLTLDKASNWNG</sequence>
<name>A0A8C2HLH6_CYPCA</name>